<feature type="region of interest" description="Disordered" evidence="7">
    <location>
        <begin position="1"/>
        <end position="35"/>
    </location>
</feature>
<evidence type="ECO:0000256" key="7">
    <source>
        <dbReference type="SAM" id="MobiDB-lite"/>
    </source>
</evidence>
<keyword evidence="3 6" id="KW-0472">Membrane</keyword>
<dbReference type="AlphaFoldDB" id="A0A292PN41"/>
<organism evidence="8 9">
    <name type="scientific">Tuber aestivum</name>
    <name type="common">summer truffle</name>
    <dbReference type="NCBI Taxonomy" id="59557"/>
    <lineage>
        <taxon>Eukaryota</taxon>
        <taxon>Fungi</taxon>
        <taxon>Dikarya</taxon>
        <taxon>Ascomycota</taxon>
        <taxon>Pezizomycotina</taxon>
        <taxon>Pezizomycetes</taxon>
        <taxon>Pezizales</taxon>
        <taxon>Tuberaceae</taxon>
        <taxon>Tuber</taxon>
    </lineage>
</organism>
<reference evidence="8" key="1">
    <citation type="submission" date="2015-10" db="EMBL/GenBank/DDBJ databases">
        <authorList>
            <person name="Regsiter A."/>
            <person name="william w."/>
        </authorList>
    </citation>
    <scope>NUCLEOTIDE SEQUENCE</scope>
    <source>
        <strain evidence="8">Montdore</strain>
    </source>
</reference>
<gene>
    <name evidence="8" type="ORF">GSTUAT00006795001</name>
</gene>
<dbReference type="Pfam" id="PF01086">
    <property type="entry name" value="Clathrin_lg_ch"/>
    <property type="match status" value="1"/>
</dbReference>
<sequence length="263" mass="29295">MASRFPSIEEFDEGQTSAATGGETPLDLGLGETGGMNFSERERLALGEDAALFANPADSDLLGGNSDAQEKFQQDSYEGTYFPALDNPKKVYLLILGFPGQSIGPGGVITGTSEPYLPNQNTYSGMPMQPEEEEPEVIKLDILNFHESMQWRERQTLEIQRRDELSETRKRETIEKAQRAVDDFYENYNSKRDKAIEVTRAEAQEFLDSRENTTSGGTSWERIAKLVDLTEKGAKAGKSDKTRFREMLLSLKKDEKAPGASGF</sequence>
<evidence type="ECO:0000256" key="2">
    <source>
        <dbReference type="ARBA" id="ARBA00005263"/>
    </source>
</evidence>
<dbReference type="GO" id="GO:0030132">
    <property type="term" value="C:clathrin coat of coated pit"/>
    <property type="evidence" value="ECO:0007669"/>
    <property type="project" value="InterPro"/>
</dbReference>
<dbReference type="PANTHER" id="PTHR10639">
    <property type="entry name" value="CLATHRIN LIGHT CHAIN"/>
    <property type="match status" value="1"/>
</dbReference>
<dbReference type="GO" id="GO:0032050">
    <property type="term" value="F:clathrin heavy chain binding"/>
    <property type="evidence" value="ECO:0007669"/>
    <property type="project" value="TreeGrafter"/>
</dbReference>
<dbReference type="Proteomes" id="UP001412239">
    <property type="component" value="Unassembled WGS sequence"/>
</dbReference>
<evidence type="ECO:0000256" key="5">
    <source>
        <dbReference type="ARBA" id="ARBA00023329"/>
    </source>
</evidence>
<comment type="similarity">
    <text evidence="2 6">Belongs to the clathrin light chain family.</text>
</comment>
<evidence type="ECO:0000313" key="8">
    <source>
        <dbReference type="EMBL" id="CUS09082.1"/>
    </source>
</evidence>
<name>A0A292PN41_9PEZI</name>
<accession>A0A292PN41</accession>
<comment type="subcellular location">
    <subcellularLocation>
        <location evidence="1 6">Cytoplasmic vesicle membrane</location>
        <topology evidence="1 6">Peripheral membrane protein</topology>
        <orientation evidence="1 6">Cytoplasmic side</orientation>
    </subcellularLocation>
    <subcellularLocation>
        <location evidence="6">Membrane</location>
        <location evidence="6">Coated pit</location>
        <topology evidence="6">Peripheral membrane protein</topology>
        <orientation evidence="6">Cytoplasmic side</orientation>
    </subcellularLocation>
    <text evidence="6">Cytoplasmic face of coated pits and vesicles.</text>
</comment>
<dbReference type="InterPro" id="IPR000996">
    <property type="entry name" value="Clathrin_L-chain"/>
</dbReference>
<keyword evidence="9" id="KW-1185">Reference proteome</keyword>
<protein>
    <recommendedName>
        <fullName evidence="6">Clathrin light chain</fullName>
    </recommendedName>
</protein>
<proteinExistence type="inferred from homology"/>
<dbReference type="GO" id="GO:0005198">
    <property type="term" value="F:structural molecule activity"/>
    <property type="evidence" value="ECO:0007669"/>
    <property type="project" value="InterPro"/>
</dbReference>
<dbReference type="GO" id="GO:0030130">
    <property type="term" value="C:clathrin coat of trans-Golgi network vesicle"/>
    <property type="evidence" value="ECO:0007669"/>
    <property type="project" value="InterPro"/>
</dbReference>
<dbReference type="GO" id="GO:0072583">
    <property type="term" value="P:clathrin-dependent endocytosis"/>
    <property type="evidence" value="ECO:0007669"/>
    <property type="project" value="TreeGrafter"/>
</dbReference>
<keyword evidence="5 6" id="KW-0968">Cytoplasmic vesicle</keyword>
<evidence type="ECO:0000256" key="6">
    <source>
        <dbReference type="RuleBase" id="RU363137"/>
    </source>
</evidence>
<evidence type="ECO:0000256" key="4">
    <source>
        <dbReference type="ARBA" id="ARBA00023176"/>
    </source>
</evidence>
<keyword evidence="4 6" id="KW-0168">Coated pit</keyword>
<dbReference type="PANTHER" id="PTHR10639:SF7">
    <property type="entry name" value="CLATHRIN LIGHT CHAIN"/>
    <property type="match status" value="1"/>
</dbReference>
<dbReference type="GO" id="GO:0006886">
    <property type="term" value="P:intracellular protein transport"/>
    <property type="evidence" value="ECO:0007669"/>
    <property type="project" value="InterPro"/>
</dbReference>
<comment type="function">
    <text evidence="6">Clathrin is the major protein of the polyhedral coat of coated pits and vesicles.</text>
</comment>
<evidence type="ECO:0000256" key="3">
    <source>
        <dbReference type="ARBA" id="ARBA00023136"/>
    </source>
</evidence>
<dbReference type="EMBL" id="LN891098">
    <property type="protein sequence ID" value="CUS09082.1"/>
    <property type="molecule type" value="Genomic_DNA"/>
</dbReference>
<evidence type="ECO:0000313" key="9">
    <source>
        <dbReference type="Proteomes" id="UP001412239"/>
    </source>
</evidence>
<evidence type="ECO:0000256" key="1">
    <source>
        <dbReference type="ARBA" id="ARBA00004180"/>
    </source>
</evidence>